<dbReference type="EMBL" id="SNYV01000014">
    <property type="protein sequence ID" value="TDQ77219.1"/>
    <property type="molecule type" value="Genomic_DNA"/>
</dbReference>
<gene>
    <name evidence="8" type="ORF">CLV99_2620</name>
</gene>
<dbReference type="Proteomes" id="UP000295292">
    <property type="component" value="Unassembled WGS sequence"/>
</dbReference>
<comment type="caution">
    <text evidence="8">The sequence shown here is derived from an EMBL/GenBank/DDBJ whole genome shotgun (WGS) entry which is preliminary data.</text>
</comment>
<feature type="transmembrane region" description="Helical" evidence="6">
    <location>
        <begin position="51"/>
        <end position="70"/>
    </location>
</feature>
<evidence type="ECO:0000313" key="9">
    <source>
        <dbReference type="Proteomes" id="UP000295292"/>
    </source>
</evidence>
<evidence type="ECO:0000256" key="6">
    <source>
        <dbReference type="SAM" id="Phobius"/>
    </source>
</evidence>
<accession>A0A4R6WCD8</accession>
<dbReference type="InterPro" id="IPR027379">
    <property type="entry name" value="CLS_N"/>
</dbReference>
<feature type="domain" description="Cardiolipin synthase N-terminal" evidence="7">
    <location>
        <begin position="29"/>
        <end position="70"/>
    </location>
</feature>
<dbReference type="Pfam" id="PF13396">
    <property type="entry name" value="PLDc_N"/>
    <property type="match status" value="1"/>
</dbReference>
<dbReference type="GO" id="GO:0005886">
    <property type="term" value="C:plasma membrane"/>
    <property type="evidence" value="ECO:0007669"/>
    <property type="project" value="UniProtKB-SubCell"/>
</dbReference>
<keyword evidence="9" id="KW-1185">Reference proteome</keyword>
<dbReference type="RefSeq" id="WP_133584856.1">
    <property type="nucleotide sequence ID" value="NZ_SNYV01000014.1"/>
</dbReference>
<protein>
    <submittedName>
        <fullName evidence="8">Phospholipase D-like protein</fullName>
    </submittedName>
</protein>
<name>A0A4R6WCD8_9SPHI</name>
<evidence type="ECO:0000313" key="8">
    <source>
        <dbReference type="EMBL" id="TDQ77219.1"/>
    </source>
</evidence>
<evidence type="ECO:0000256" key="5">
    <source>
        <dbReference type="ARBA" id="ARBA00023136"/>
    </source>
</evidence>
<evidence type="ECO:0000259" key="7">
    <source>
        <dbReference type="Pfam" id="PF13396"/>
    </source>
</evidence>
<dbReference type="AlphaFoldDB" id="A0A4R6WCD8"/>
<comment type="subcellular location">
    <subcellularLocation>
        <location evidence="1">Cell membrane</location>
        <topology evidence="1">Multi-pass membrane protein</topology>
    </subcellularLocation>
</comment>
<evidence type="ECO:0000256" key="1">
    <source>
        <dbReference type="ARBA" id="ARBA00004651"/>
    </source>
</evidence>
<keyword evidence="2" id="KW-1003">Cell membrane</keyword>
<organism evidence="8 9">
    <name type="scientific">Sphingobacterium yanglingense</name>
    <dbReference type="NCBI Taxonomy" id="1437280"/>
    <lineage>
        <taxon>Bacteria</taxon>
        <taxon>Pseudomonadati</taxon>
        <taxon>Bacteroidota</taxon>
        <taxon>Sphingobacteriia</taxon>
        <taxon>Sphingobacteriales</taxon>
        <taxon>Sphingobacteriaceae</taxon>
        <taxon>Sphingobacterium</taxon>
    </lineage>
</organism>
<keyword evidence="4 6" id="KW-1133">Transmembrane helix</keyword>
<evidence type="ECO:0000256" key="3">
    <source>
        <dbReference type="ARBA" id="ARBA00022692"/>
    </source>
</evidence>
<keyword evidence="5 6" id="KW-0472">Membrane</keyword>
<reference evidence="8 9" key="1">
    <citation type="submission" date="2019-03" db="EMBL/GenBank/DDBJ databases">
        <title>Genomic Encyclopedia of Archaeal and Bacterial Type Strains, Phase II (KMG-II): from individual species to whole genera.</title>
        <authorList>
            <person name="Goeker M."/>
        </authorList>
    </citation>
    <scope>NUCLEOTIDE SEQUENCE [LARGE SCALE GENOMIC DNA]</scope>
    <source>
        <strain evidence="8 9">DSM 28353</strain>
    </source>
</reference>
<evidence type="ECO:0000256" key="2">
    <source>
        <dbReference type="ARBA" id="ARBA00022475"/>
    </source>
</evidence>
<evidence type="ECO:0000256" key="4">
    <source>
        <dbReference type="ARBA" id="ARBA00022989"/>
    </source>
</evidence>
<proteinExistence type="predicted"/>
<keyword evidence="3 6" id="KW-0812">Transmembrane</keyword>
<feature type="transmembrane region" description="Helical" evidence="6">
    <location>
        <begin position="15"/>
        <end position="39"/>
    </location>
</feature>
<sequence length="84" mass="9525">MNYLLFLNIGTQEMILLLVFGIAGLAPLIFAILALIDIFKRDFAQKTTDRILLILLVLLLPIFGSIIYFIGLRNTYPIKKQEAV</sequence>